<keyword evidence="2" id="KW-0812">Transmembrane</keyword>
<feature type="compositionally biased region" description="Low complexity" evidence="1">
    <location>
        <begin position="139"/>
        <end position="157"/>
    </location>
</feature>
<proteinExistence type="predicted"/>
<protein>
    <submittedName>
        <fullName evidence="3">Uncharacterized protein</fullName>
    </submittedName>
</protein>
<organism evidence="3 4">
    <name type="scientific">Halopseudomonas yangmingensis</name>
    <dbReference type="NCBI Taxonomy" id="1720063"/>
    <lineage>
        <taxon>Bacteria</taxon>
        <taxon>Pseudomonadati</taxon>
        <taxon>Pseudomonadota</taxon>
        <taxon>Gammaproteobacteria</taxon>
        <taxon>Pseudomonadales</taxon>
        <taxon>Pseudomonadaceae</taxon>
        <taxon>Halopseudomonas</taxon>
    </lineage>
</organism>
<keyword evidence="4" id="KW-1185">Reference proteome</keyword>
<keyword evidence="2" id="KW-0472">Membrane</keyword>
<dbReference type="EMBL" id="FOUI01000002">
    <property type="protein sequence ID" value="SFM23538.1"/>
    <property type="molecule type" value="Genomic_DNA"/>
</dbReference>
<dbReference type="OrthoDB" id="6158985at2"/>
<sequence>MSINSKLHPLACATPGKGVLRIRGWDYDCGSLEFAIQRSQDDMYLQQDRQWNKTPCWFAQDFVEEDDGQSISCTVGSALVDPLLECSASSVFNFRLRSTAEGVEEENPMKLEAGLMSSLAGGPGAAAADSSAILAVDRQAQAPAVPQPPAEQAAPAEPTEPPAPAPAVSPVATGNSGKSPLPWIILVLVLLLLAAATAWFWLFNRPAAAVLDASDYQTAAESVPATVQPCSTENMANSTELAFVQACMQQMPDSNELLQIIEAAKAAGHCGIAQRLYAHRSQAGDLQIARRYAQEYDPRYHQPNSCFAEADATTAAYWYETILGYAPDDLEARQRLEDLQP</sequence>
<evidence type="ECO:0000313" key="4">
    <source>
        <dbReference type="Proteomes" id="UP000243629"/>
    </source>
</evidence>
<evidence type="ECO:0000256" key="2">
    <source>
        <dbReference type="SAM" id="Phobius"/>
    </source>
</evidence>
<feature type="transmembrane region" description="Helical" evidence="2">
    <location>
        <begin position="183"/>
        <end position="202"/>
    </location>
</feature>
<evidence type="ECO:0000256" key="1">
    <source>
        <dbReference type="SAM" id="MobiDB-lite"/>
    </source>
</evidence>
<gene>
    <name evidence="3" type="ORF">SAMN05216217_102154</name>
</gene>
<feature type="compositionally biased region" description="Pro residues" evidence="1">
    <location>
        <begin position="158"/>
        <end position="167"/>
    </location>
</feature>
<accession>A0A1I4P6V5</accession>
<keyword evidence="2" id="KW-1133">Transmembrane helix</keyword>
<evidence type="ECO:0000313" key="3">
    <source>
        <dbReference type="EMBL" id="SFM23538.1"/>
    </source>
</evidence>
<dbReference type="STRING" id="1720063.SAMN05216217_102154"/>
<reference evidence="4" key="1">
    <citation type="submission" date="2016-10" db="EMBL/GenBank/DDBJ databases">
        <authorList>
            <person name="Varghese N."/>
            <person name="Submissions S."/>
        </authorList>
    </citation>
    <scope>NUCLEOTIDE SEQUENCE [LARGE SCALE GENOMIC DNA]</scope>
    <source>
        <strain evidence="4">DSM 24213</strain>
    </source>
</reference>
<dbReference type="RefSeq" id="WP_093472539.1">
    <property type="nucleotide sequence ID" value="NZ_FOUI01000002.1"/>
</dbReference>
<feature type="region of interest" description="Disordered" evidence="1">
    <location>
        <begin position="139"/>
        <end position="172"/>
    </location>
</feature>
<dbReference type="AlphaFoldDB" id="A0A1I4P6V5"/>
<name>A0A1I4P6V5_9GAMM</name>
<dbReference type="Proteomes" id="UP000243629">
    <property type="component" value="Unassembled WGS sequence"/>
</dbReference>